<name>A3ZVV7_9BACT</name>
<accession>A3ZVV7</accession>
<dbReference type="EMBL" id="AANZ01000014">
    <property type="protein sequence ID" value="EAQ79453.1"/>
    <property type="molecule type" value="Genomic_DNA"/>
</dbReference>
<dbReference type="HOGENOM" id="CLU_3414556_0_0_0"/>
<proteinExistence type="predicted"/>
<gene>
    <name evidence="1" type="ORF">DSM3645_03218</name>
</gene>
<protein>
    <submittedName>
        <fullName evidence="1">Uncharacterized protein</fullName>
    </submittedName>
</protein>
<evidence type="ECO:0000313" key="1">
    <source>
        <dbReference type="EMBL" id="EAQ79453.1"/>
    </source>
</evidence>
<comment type="caution">
    <text evidence="1">The sequence shown here is derived from an EMBL/GenBank/DDBJ whole genome shotgun (WGS) entry which is preliminary data.</text>
</comment>
<sequence>MARSYQIKCYRRAVTNRDDDRTRQGDC</sequence>
<organism evidence="1 2">
    <name type="scientific">Blastopirellula marina DSM 3645</name>
    <dbReference type="NCBI Taxonomy" id="314230"/>
    <lineage>
        <taxon>Bacteria</taxon>
        <taxon>Pseudomonadati</taxon>
        <taxon>Planctomycetota</taxon>
        <taxon>Planctomycetia</taxon>
        <taxon>Pirellulales</taxon>
        <taxon>Pirellulaceae</taxon>
        <taxon>Blastopirellula</taxon>
    </lineage>
</organism>
<reference evidence="1 2" key="1">
    <citation type="submission" date="2006-02" db="EMBL/GenBank/DDBJ databases">
        <authorList>
            <person name="Amann R."/>
            <person name="Ferriera S."/>
            <person name="Johnson J."/>
            <person name="Kravitz S."/>
            <person name="Halpern A."/>
            <person name="Remington K."/>
            <person name="Beeson K."/>
            <person name="Tran B."/>
            <person name="Rogers Y.-H."/>
            <person name="Friedman R."/>
            <person name="Venter J.C."/>
        </authorList>
    </citation>
    <scope>NUCLEOTIDE SEQUENCE [LARGE SCALE GENOMIC DNA]</scope>
    <source>
        <strain evidence="1 2">DSM 3645</strain>
    </source>
</reference>
<evidence type="ECO:0000313" key="2">
    <source>
        <dbReference type="Proteomes" id="UP000004358"/>
    </source>
</evidence>
<dbReference type="Proteomes" id="UP000004358">
    <property type="component" value="Unassembled WGS sequence"/>
</dbReference>
<dbReference type="AlphaFoldDB" id="A3ZVV7"/>